<dbReference type="EMBL" id="BKCJ010006061">
    <property type="protein sequence ID" value="GEU70145.1"/>
    <property type="molecule type" value="Genomic_DNA"/>
</dbReference>
<reference evidence="1" key="1">
    <citation type="journal article" date="2019" name="Sci. Rep.">
        <title>Draft genome of Tanacetum cinerariifolium, the natural source of mosquito coil.</title>
        <authorList>
            <person name="Yamashiro T."/>
            <person name="Shiraishi A."/>
            <person name="Satake H."/>
            <person name="Nakayama K."/>
        </authorList>
    </citation>
    <scope>NUCLEOTIDE SEQUENCE</scope>
</reference>
<dbReference type="AlphaFoldDB" id="A0A6L2MD27"/>
<comment type="caution">
    <text evidence="1">The sequence shown here is derived from an EMBL/GenBank/DDBJ whole genome shotgun (WGS) entry which is preliminary data.</text>
</comment>
<evidence type="ECO:0000313" key="1">
    <source>
        <dbReference type="EMBL" id="GEU70145.1"/>
    </source>
</evidence>
<organism evidence="1">
    <name type="scientific">Tanacetum cinerariifolium</name>
    <name type="common">Dalmatian daisy</name>
    <name type="synonym">Chrysanthemum cinerariifolium</name>
    <dbReference type="NCBI Taxonomy" id="118510"/>
    <lineage>
        <taxon>Eukaryota</taxon>
        <taxon>Viridiplantae</taxon>
        <taxon>Streptophyta</taxon>
        <taxon>Embryophyta</taxon>
        <taxon>Tracheophyta</taxon>
        <taxon>Spermatophyta</taxon>
        <taxon>Magnoliopsida</taxon>
        <taxon>eudicotyledons</taxon>
        <taxon>Gunneridae</taxon>
        <taxon>Pentapetalae</taxon>
        <taxon>asterids</taxon>
        <taxon>campanulids</taxon>
        <taxon>Asterales</taxon>
        <taxon>Asteraceae</taxon>
        <taxon>Asteroideae</taxon>
        <taxon>Anthemideae</taxon>
        <taxon>Anthemidinae</taxon>
        <taxon>Tanacetum</taxon>
    </lineage>
</organism>
<proteinExistence type="predicted"/>
<sequence length="322" mass="35565">MMGEVNEEWLMAPVTPPMMPVMPSPSIYEEGGQSTVATEGHSLTLLALGFPVPPSVIEDFCTRMGNLEYGHGQLVKKVIKVSDAEVADGIAIGDIALRVSAVEGQVHVMASQMVQVVGRLEQGSIVSVRDCFAKEWKSYLEGFGFGLDLVWGVQGRGKDKKEQDESVVLFDFAYLRFDGFEPGKVSQFGSSVKSLAILAHPANETVIEQRKDLMQMPVQNVTTMVASHVCKCNVKESFISTGCLLSSTTPLEDRVVQVCEIYNGWTCVAAPLVLDRTDLKLKVEVKKVVPKEDHNGLKPNQWLYLSIIESRKDAQRRYLLEV</sequence>
<protein>
    <submittedName>
        <fullName evidence="1">Uncharacterized protein</fullName>
    </submittedName>
</protein>
<accession>A0A6L2MD27</accession>
<gene>
    <name evidence="1" type="ORF">Tci_042123</name>
</gene>
<name>A0A6L2MD27_TANCI</name>